<dbReference type="InterPro" id="IPR027954">
    <property type="entry name" value="Transcobalamin-like_C"/>
</dbReference>
<accession>A0A917W0X6</accession>
<keyword evidence="1" id="KW-1133">Transmembrane helix</keyword>
<protein>
    <recommendedName>
        <fullName evidence="2">Transcobalamin-like C-terminal domain-containing protein</fullName>
    </recommendedName>
</protein>
<keyword evidence="4" id="KW-1185">Reference proteome</keyword>
<organism evidence="3 4">
    <name type="scientific">Sporolactobacillus putidus</name>
    <dbReference type="NCBI Taxonomy" id="492735"/>
    <lineage>
        <taxon>Bacteria</taxon>
        <taxon>Bacillati</taxon>
        <taxon>Bacillota</taxon>
        <taxon>Bacilli</taxon>
        <taxon>Bacillales</taxon>
        <taxon>Sporolactobacillaceae</taxon>
        <taxon>Sporolactobacillus</taxon>
    </lineage>
</organism>
<reference evidence="3" key="1">
    <citation type="journal article" date="2014" name="Int. J. Syst. Evol. Microbiol.">
        <title>Complete genome sequence of Corynebacterium casei LMG S-19264T (=DSM 44701T), isolated from a smear-ripened cheese.</title>
        <authorList>
            <consortium name="US DOE Joint Genome Institute (JGI-PGF)"/>
            <person name="Walter F."/>
            <person name="Albersmeier A."/>
            <person name="Kalinowski J."/>
            <person name="Ruckert C."/>
        </authorList>
    </citation>
    <scope>NUCLEOTIDE SEQUENCE</scope>
    <source>
        <strain evidence="3">JCM 15325</strain>
    </source>
</reference>
<keyword evidence="1" id="KW-0472">Membrane</keyword>
<evidence type="ECO:0000313" key="3">
    <source>
        <dbReference type="EMBL" id="GGL47767.1"/>
    </source>
</evidence>
<reference evidence="3" key="2">
    <citation type="submission" date="2020-09" db="EMBL/GenBank/DDBJ databases">
        <authorList>
            <person name="Sun Q."/>
            <person name="Ohkuma M."/>
        </authorList>
    </citation>
    <scope>NUCLEOTIDE SEQUENCE</scope>
    <source>
        <strain evidence="3">JCM 15325</strain>
    </source>
</reference>
<dbReference type="RefSeq" id="WP_188801974.1">
    <property type="nucleotide sequence ID" value="NZ_BMOK01000003.1"/>
</dbReference>
<keyword evidence="1" id="KW-0812">Transmembrane</keyword>
<proteinExistence type="predicted"/>
<evidence type="ECO:0000259" key="2">
    <source>
        <dbReference type="Pfam" id="PF14478"/>
    </source>
</evidence>
<sequence>MNNKKLIYFVVAALIVVNGMFFYRIVSSHPVSHKEQTSKIVAASATIELKNGNKVVKDQIPVTKGETALQQLKSYTSAHHIEIAITGSGNMAYVVSLENVKAGGKSGWMFSVNGKVPNVGAGATPVKPHDTVIWYYSKF</sequence>
<gene>
    <name evidence="3" type="ORF">GCM10007968_09890</name>
</gene>
<name>A0A917W0X6_9BACL</name>
<dbReference type="Proteomes" id="UP000654670">
    <property type="component" value="Unassembled WGS sequence"/>
</dbReference>
<dbReference type="Gene3D" id="2.170.130.30">
    <property type="match status" value="1"/>
</dbReference>
<feature type="transmembrane region" description="Helical" evidence="1">
    <location>
        <begin position="6"/>
        <end position="26"/>
    </location>
</feature>
<evidence type="ECO:0000313" key="4">
    <source>
        <dbReference type="Proteomes" id="UP000654670"/>
    </source>
</evidence>
<dbReference type="EMBL" id="BMOK01000003">
    <property type="protein sequence ID" value="GGL47767.1"/>
    <property type="molecule type" value="Genomic_DNA"/>
</dbReference>
<dbReference type="Pfam" id="PF14478">
    <property type="entry name" value="DUF4430"/>
    <property type="match status" value="1"/>
</dbReference>
<comment type="caution">
    <text evidence="3">The sequence shown here is derived from an EMBL/GenBank/DDBJ whole genome shotgun (WGS) entry which is preliminary data.</text>
</comment>
<feature type="domain" description="Transcobalamin-like C-terminal" evidence="2">
    <location>
        <begin position="65"/>
        <end position="138"/>
    </location>
</feature>
<evidence type="ECO:0000256" key="1">
    <source>
        <dbReference type="SAM" id="Phobius"/>
    </source>
</evidence>
<dbReference type="AlphaFoldDB" id="A0A917W0X6"/>